<protein>
    <recommendedName>
        <fullName evidence="3">Signal peptidase I</fullName>
    </recommendedName>
</protein>
<dbReference type="InterPro" id="IPR011051">
    <property type="entry name" value="RmlC_Cupin_sf"/>
</dbReference>
<dbReference type="Proteomes" id="UP000183413">
    <property type="component" value="Unassembled WGS sequence"/>
</dbReference>
<dbReference type="Gene3D" id="2.60.120.10">
    <property type="entry name" value="Jelly Rolls"/>
    <property type="match status" value="1"/>
</dbReference>
<dbReference type="STRING" id="1993.SAMN04489713_111281"/>
<dbReference type="AlphaFoldDB" id="A0A1I5MFU8"/>
<name>A0A1I5MFU8_9ACTN</name>
<evidence type="ECO:0000313" key="2">
    <source>
        <dbReference type="Proteomes" id="UP000183413"/>
    </source>
</evidence>
<dbReference type="eggNOG" id="COG1917">
    <property type="taxonomic scope" value="Bacteria"/>
</dbReference>
<sequence length="199" mass="22245">MGPPFRIAATWQDARASHRGPTRLASYGTDGHIGSRNVIKCNRIVVTRVPGRTRATPSAMNPVRDESCPRQIRSALTLRSVDGVYVGKAGPDAAGDRGWLLGHFKPSGDLRHSEEVEIKWGVHPQGERRAEWTNGEKRTALLVLISGRFRLEFPERDVVLKEQGDYVVWGRGVDHSWEAEEESIVMTVRWPSIPGYRAP</sequence>
<dbReference type="InParanoid" id="A0A1I5MFU8"/>
<dbReference type="SUPFAM" id="SSF51182">
    <property type="entry name" value="RmlC-like cupins"/>
    <property type="match status" value="1"/>
</dbReference>
<evidence type="ECO:0008006" key="3">
    <source>
        <dbReference type="Google" id="ProtNLM"/>
    </source>
</evidence>
<reference evidence="1 2" key="1">
    <citation type="submission" date="2016-10" db="EMBL/GenBank/DDBJ databases">
        <authorList>
            <person name="de Groot N.N."/>
        </authorList>
    </citation>
    <scope>NUCLEOTIDE SEQUENCE [LARGE SCALE GENOMIC DNA]</scope>
    <source>
        <strain evidence="1 2">DSM 43067</strain>
    </source>
</reference>
<keyword evidence="2" id="KW-1185">Reference proteome</keyword>
<proteinExistence type="predicted"/>
<dbReference type="InterPro" id="IPR014710">
    <property type="entry name" value="RmlC-like_jellyroll"/>
</dbReference>
<gene>
    <name evidence="1" type="ORF">SAMN04489713_111281</name>
</gene>
<accession>A0A1I5MFU8</accession>
<organism evidence="1 2">
    <name type="scientific">Actinomadura madurae</name>
    <dbReference type="NCBI Taxonomy" id="1993"/>
    <lineage>
        <taxon>Bacteria</taxon>
        <taxon>Bacillati</taxon>
        <taxon>Actinomycetota</taxon>
        <taxon>Actinomycetes</taxon>
        <taxon>Streptosporangiales</taxon>
        <taxon>Thermomonosporaceae</taxon>
        <taxon>Actinomadura</taxon>
    </lineage>
</organism>
<dbReference type="EMBL" id="FOVH01000011">
    <property type="protein sequence ID" value="SFP08465.1"/>
    <property type="molecule type" value="Genomic_DNA"/>
</dbReference>
<evidence type="ECO:0000313" key="1">
    <source>
        <dbReference type="EMBL" id="SFP08465.1"/>
    </source>
</evidence>